<dbReference type="EMBL" id="KQ964257">
    <property type="protein sequence ID" value="KXJ88761.1"/>
    <property type="molecule type" value="Genomic_DNA"/>
</dbReference>
<evidence type="ECO:0000313" key="3">
    <source>
        <dbReference type="Proteomes" id="UP000070501"/>
    </source>
</evidence>
<dbReference type="AlphaFoldDB" id="A0A136IV30"/>
<protein>
    <recommendedName>
        <fullName evidence="1">2EXR domain-containing protein</fullName>
    </recommendedName>
</protein>
<reference evidence="3" key="1">
    <citation type="submission" date="2016-02" db="EMBL/GenBank/DDBJ databases">
        <title>Draft genome sequence of Microdochium bolleyi, a fungal endophyte of beachgrass.</title>
        <authorList>
            <consortium name="DOE Joint Genome Institute"/>
            <person name="David A.S."/>
            <person name="May G."/>
            <person name="Haridas S."/>
            <person name="Lim J."/>
            <person name="Wang M."/>
            <person name="Labutti K."/>
            <person name="Lipzen A."/>
            <person name="Barry K."/>
            <person name="Grigoriev I.V."/>
        </authorList>
    </citation>
    <scope>NUCLEOTIDE SEQUENCE [LARGE SCALE GENOMIC DNA]</scope>
    <source>
        <strain evidence="3">J235TASD1</strain>
    </source>
</reference>
<dbReference type="InParanoid" id="A0A136IV30"/>
<feature type="domain" description="2EXR" evidence="1">
    <location>
        <begin position="34"/>
        <end position="133"/>
    </location>
</feature>
<proteinExistence type="predicted"/>
<accession>A0A136IV30</accession>
<gene>
    <name evidence="2" type="ORF">Micbo1qcDRAFT_177808</name>
</gene>
<dbReference type="Proteomes" id="UP000070501">
    <property type="component" value="Unassembled WGS sequence"/>
</dbReference>
<dbReference type="InterPro" id="IPR045518">
    <property type="entry name" value="2EXR"/>
</dbReference>
<name>A0A136IV30_9PEZI</name>
<organism evidence="2 3">
    <name type="scientific">Microdochium bolleyi</name>
    <dbReference type="NCBI Taxonomy" id="196109"/>
    <lineage>
        <taxon>Eukaryota</taxon>
        <taxon>Fungi</taxon>
        <taxon>Dikarya</taxon>
        <taxon>Ascomycota</taxon>
        <taxon>Pezizomycotina</taxon>
        <taxon>Sordariomycetes</taxon>
        <taxon>Xylariomycetidae</taxon>
        <taxon>Xylariales</taxon>
        <taxon>Microdochiaceae</taxon>
        <taxon>Microdochium</taxon>
    </lineage>
</organism>
<evidence type="ECO:0000313" key="2">
    <source>
        <dbReference type="EMBL" id="KXJ88761.1"/>
    </source>
</evidence>
<keyword evidence="3" id="KW-1185">Reference proteome</keyword>
<evidence type="ECO:0000259" key="1">
    <source>
        <dbReference type="Pfam" id="PF20150"/>
    </source>
</evidence>
<sequence>MSNSEIDVMTAKDISKKMTPTPMTASTANSPSNFMLFLQLPTELKLTIWEISLEEPRYYIGAQKHETCIAMINNIASAIVDRSLISCCHERKCPTVFMDRQLSMNEDGEDYDEVLEFSKRFAPAWFDPETDFILLSYGEVLRAECPTTLLKNTAFHVDGANVVLHDESVQSARLRDGTPQVVRGSRLLSLSYSYLDLHVALRQAGYRFINQNWGPFTFFLPSSLRCHDEILGHGPLDVELHIDNLAEQFCALPDISLRVFYYGGSA</sequence>
<dbReference type="Pfam" id="PF20150">
    <property type="entry name" value="2EXR"/>
    <property type="match status" value="1"/>
</dbReference>
<dbReference type="OrthoDB" id="3557569at2759"/>